<dbReference type="Pfam" id="PF02563">
    <property type="entry name" value="Poly_export"/>
    <property type="match status" value="1"/>
</dbReference>
<evidence type="ECO:0000259" key="3">
    <source>
        <dbReference type="Pfam" id="PF02563"/>
    </source>
</evidence>
<dbReference type="PANTHER" id="PTHR33619:SF3">
    <property type="entry name" value="POLYSACCHARIDE EXPORT PROTEIN GFCE-RELATED"/>
    <property type="match status" value="1"/>
</dbReference>
<reference evidence="5 6" key="1">
    <citation type="submission" date="2018-08" db="EMBL/GenBank/DDBJ databases">
        <title>The multiple taxonomic identification of Sphingomonas gilva.</title>
        <authorList>
            <person name="Zhu D."/>
            <person name="Zheng S."/>
        </authorList>
    </citation>
    <scope>NUCLEOTIDE SEQUENCE [LARGE SCALE GENOMIC DNA]</scope>
    <source>
        <strain evidence="5 6">ZDH117</strain>
    </source>
</reference>
<dbReference type="InterPro" id="IPR019554">
    <property type="entry name" value="Soluble_ligand-bd"/>
</dbReference>
<evidence type="ECO:0000256" key="2">
    <source>
        <dbReference type="SAM" id="Phobius"/>
    </source>
</evidence>
<proteinExistence type="predicted"/>
<keyword evidence="2" id="KW-0472">Membrane</keyword>
<evidence type="ECO:0000313" key="5">
    <source>
        <dbReference type="EMBL" id="RHW16649.1"/>
    </source>
</evidence>
<evidence type="ECO:0000256" key="1">
    <source>
        <dbReference type="ARBA" id="ARBA00022729"/>
    </source>
</evidence>
<dbReference type="OrthoDB" id="8410640at2"/>
<accession>A0A396RKP9</accession>
<evidence type="ECO:0000313" key="6">
    <source>
        <dbReference type="Proteomes" id="UP000266693"/>
    </source>
</evidence>
<keyword evidence="6" id="KW-1185">Reference proteome</keyword>
<dbReference type="Gene3D" id="3.30.1950.10">
    <property type="entry name" value="wza like domain"/>
    <property type="match status" value="1"/>
</dbReference>
<feature type="domain" description="Soluble ligand binding" evidence="4">
    <location>
        <begin position="133"/>
        <end position="181"/>
    </location>
</feature>
<keyword evidence="2" id="KW-0812">Transmembrane</keyword>
<dbReference type="PANTHER" id="PTHR33619">
    <property type="entry name" value="POLYSACCHARIDE EXPORT PROTEIN GFCE-RELATED"/>
    <property type="match status" value="1"/>
</dbReference>
<dbReference type="InterPro" id="IPR003715">
    <property type="entry name" value="Poly_export_N"/>
</dbReference>
<keyword evidence="1" id="KW-0732">Signal</keyword>
<feature type="transmembrane region" description="Helical" evidence="2">
    <location>
        <begin position="6"/>
        <end position="27"/>
    </location>
</feature>
<protein>
    <submittedName>
        <fullName evidence="5">Polysaccharide export protein</fullName>
    </submittedName>
</protein>
<gene>
    <name evidence="5" type="ORF">D1610_14750</name>
</gene>
<dbReference type="Proteomes" id="UP000266693">
    <property type="component" value="Unassembled WGS sequence"/>
</dbReference>
<dbReference type="GO" id="GO:0015159">
    <property type="term" value="F:polysaccharide transmembrane transporter activity"/>
    <property type="evidence" value="ECO:0007669"/>
    <property type="project" value="InterPro"/>
</dbReference>
<dbReference type="PROSITE" id="PS51257">
    <property type="entry name" value="PROKAR_LIPOPROTEIN"/>
    <property type="match status" value="1"/>
</dbReference>
<name>A0A396RKP9_9SPHN</name>
<comment type="caution">
    <text evidence="5">The sequence shown here is derived from an EMBL/GenBank/DDBJ whole genome shotgun (WGS) entry which is preliminary data.</text>
</comment>
<sequence>MLPRPLADGIGLFTMAIAAVALGGCSYSGKRADIAYAPSTFTAPDSQFAMVDEDAYRIGPQDIVKVTVFEVPEVSGDFEVNALGKIDMPLVGGVTAQNLTTTELAAALEKSLGAKYFQNPDVTVALKEVRSQRVTVDGSINAPGIYPVAGNLTLLQAVAMAKGVSEDANPERVVVFRTIDGRRAAAAFDLTAIREGLSPDPEIYGNDIVVVAGSRSKAAFRDVLQSLPVLSIFRFF</sequence>
<dbReference type="Pfam" id="PF10531">
    <property type="entry name" value="SLBB"/>
    <property type="match status" value="1"/>
</dbReference>
<evidence type="ECO:0000259" key="4">
    <source>
        <dbReference type="Pfam" id="PF10531"/>
    </source>
</evidence>
<feature type="domain" description="Polysaccharide export protein N-terminal" evidence="3">
    <location>
        <begin position="53"/>
        <end position="126"/>
    </location>
</feature>
<organism evidence="5 6">
    <name type="scientific">Sphingomonas gilva</name>
    <dbReference type="NCBI Taxonomy" id="2305907"/>
    <lineage>
        <taxon>Bacteria</taxon>
        <taxon>Pseudomonadati</taxon>
        <taxon>Pseudomonadota</taxon>
        <taxon>Alphaproteobacteria</taxon>
        <taxon>Sphingomonadales</taxon>
        <taxon>Sphingomonadaceae</taxon>
        <taxon>Sphingomonas</taxon>
    </lineage>
</organism>
<dbReference type="EMBL" id="QWLV01000008">
    <property type="protein sequence ID" value="RHW16649.1"/>
    <property type="molecule type" value="Genomic_DNA"/>
</dbReference>
<dbReference type="AlphaFoldDB" id="A0A396RKP9"/>
<dbReference type="Gene3D" id="3.10.560.10">
    <property type="entry name" value="Outer membrane lipoprotein wza domain like"/>
    <property type="match status" value="1"/>
</dbReference>
<keyword evidence="2" id="KW-1133">Transmembrane helix</keyword>
<dbReference type="InterPro" id="IPR049712">
    <property type="entry name" value="Poly_export"/>
</dbReference>